<proteinExistence type="predicted"/>
<sequence>MSAASWRLLSQRVPVQPISVRGVVWSFMLRSFSSFKSSSHGGGGGVSFRRRGRRSIPLVEIPSPSSSSPPHLLESVDNPDEPGDGARLARSHGASSASPSSAPIPGVAPPTPAIVALLGKPNVGKSMLFNRLVGVNSPAAVIVRNTPTSHTTRDIRYGHADIGDITFAAVDTAGLEPWAPSGHMLARTREICKDMLASCDAVVFMLDARAGVSGEDAEAASWVRRNVKINTPIIPVMNKCENNNFGEIPEHVTDAVAESHALGLGDPVAISAATGEGMIDLATELLKNVPALLKSDDDDDGDEEAQMEMVIARAGGRRRRKKSKVDDNEERNSEQEGASAQERISVAIVGIPNVGKSTLMNRLMKQQRSLTGPEAGLTRDVVVGKIVDEETGIELHLADTAGWIKDSLERRGWLSKERNAEQTTMKIAAMSARQAKGAFHMASVVIVVVDARSAKVKKGYGQGHHRTAQQVMSHTLSDVEASIIRLAEKEGRAVVIALNKADGLKKRAVEEAQGGIQKLITTEASGLSGAPVVPISAATGQNVRAVLDAAAEQYRKWNTRVGTGELNDWLYRLQVRNSGYGGGSGVGRIRYITQVGIRPPSFVAFLKGQAAMEAPQLRFIRNSIRDAFMFNGVPIRVVARLGRKYRG</sequence>
<organism evidence="6 7">
    <name type="scientific">Pycnococcus provasolii</name>
    <dbReference type="NCBI Taxonomy" id="41880"/>
    <lineage>
        <taxon>Eukaryota</taxon>
        <taxon>Viridiplantae</taxon>
        <taxon>Chlorophyta</taxon>
        <taxon>Pseudoscourfieldiophyceae</taxon>
        <taxon>Pseudoscourfieldiales</taxon>
        <taxon>Pycnococcaceae</taxon>
        <taxon>Pycnococcus</taxon>
    </lineage>
</organism>
<dbReference type="OrthoDB" id="8954335at2759"/>
<feature type="domain" description="GTPase Der C-terminal KH-domain-like" evidence="5">
    <location>
        <begin position="560"/>
        <end position="640"/>
    </location>
</feature>
<feature type="compositionally biased region" description="Low complexity" evidence="3">
    <location>
        <begin position="58"/>
        <end position="76"/>
    </location>
</feature>
<evidence type="ECO:0000256" key="2">
    <source>
        <dbReference type="ARBA" id="ARBA00023134"/>
    </source>
</evidence>
<dbReference type="PANTHER" id="PTHR43834">
    <property type="entry name" value="GTPASE DER"/>
    <property type="match status" value="1"/>
</dbReference>
<dbReference type="InterPro" id="IPR032859">
    <property type="entry name" value="KH_dom-like"/>
</dbReference>
<name>A0A830HTX9_9CHLO</name>
<gene>
    <name evidence="6" type="ORF">PPROV_000887500</name>
</gene>
<dbReference type="AlphaFoldDB" id="A0A830HTX9"/>
<evidence type="ECO:0008006" key="8">
    <source>
        <dbReference type="Google" id="ProtNLM"/>
    </source>
</evidence>
<dbReference type="Pfam" id="PF01926">
    <property type="entry name" value="MMR_HSR1"/>
    <property type="match status" value="2"/>
</dbReference>
<dbReference type="Gene3D" id="3.40.50.300">
    <property type="entry name" value="P-loop containing nucleotide triphosphate hydrolases"/>
    <property type="match status" value="2"/>
</dbReference>
<dbReference type="SUPFAM" id="SSF82653">
    <property type="entry name" value="Probable GTPase Der, C-terminal domain"/>
    <property type="match status" value="1"/>
</dbReference>
<feature type="compositionally biased region" description="Basic and acidic residues" evidence="3">
    <location>
        <begin position="324"/>
        <end position="334"/>
    </location>
</feature>
<comment type="caution">
    <text evidence="6">The sequence shown here is derived from an EMBL/GenBank/DDBJ whole genome shotgun (WGS) entry which is preliminary data.</text>
</comment>
<evidence type="ECO:0000313" key="7">
    <source>
        <dbReference type="Proteomes" id="UP000660262"/>
    </source>
</evidence>
<accession>A0A830HTX9</accession>
<dbReference type="Gene3D" id="3.30.300.20">
    <property type="match status" value="1"/>
</dbReference>
<feature type="compositionally biased region" description="Low complexity" evidence="3">
    <location>
        <begin position="91"/>
        <end position="105"/>
    </location>
</feature>
<dbReference type="PANTHER" id="PTHR43834:SF6">
    <property type="entry name" value="GTPASE DER"/>
    <property type="match status" value="1"/>
</dbReference>
<evidence type="ECO:0000256" key="3">
    <source>
        <dbReference type="SAM" id="MobiDB-lite"/>
    </source>
</evidence>
<feature type="region of interest" description="Disordered" evidence="3">
    <location>
        <begin position="58"/>
        <end position="105"/>
    </location>
</feature>
<evidence type="ECO:0000256" key="1">
    <source>
        <dbReference type="ARBA" id="ARBA00022741"/>
    </source>
</evidence>
<keyword evidence="2" id="KW-0342">GTP-binding</keyword>
<feature type="domain" description="G" evidence="4">
    <location>
        <begin position="346"/>
        <end position="500"/>
    </location>
</feature>
<dbReference type="InterPro" id="IPR027417">
    <property type="entry name" value="P-loop_NTPase"/>
</dbReference>
<dbReference type="InterPro" id="IPR006073">
    <property type="entry name" value="GTP-bd"/>
</dbReference>
<dbReference type="Proteomes" id="UP000660262">
    <property type="component" value="Unassembled WGS sequence"/>
</dbReference>
<dbReference type="SUPFAM" id="SSF52540">
    <property type="entry name" value="P-loop containing nucleoside triphosphate hydrolases"/>
    <property type="match status" value="2"/>
</dbReference>
<dbReference type="EMBL" id="BNJQ01000028">
    <property type="protein sequence ID" value="GHP10143.1"/>
    <property type="molecule type" value="Genomic_DNA"/>
</dbReference>
<keyword evidence="7" id="KW-1185">Reference proteome</keyword>
<evidence type="ECO:0000313" key="6">
    <source>
        <dbReference type="EMBL" id="GHP10143.1"/>
    </source>
</evidence>
<dbReference type="Pfam" id="PF14714">
    <property type="entry name" value="KH_dom-like"/>
    <property type="match status" value="1"/>
</dbReference>
<dbReference type="InterPro" id="IPR015946">
    <property type="entry name" value="KH_dom-like_a/b"/>
</dbReference>
<evidence type="ECO:0000259" key="5">
    <source>
        <dbReference type="Pfam" id="PF14714"/>
    </source>
</evidence>
<feature type="region of interest" description="Disordered" evidence="3">
    <location>
        <begin position="310"/>
        <end position="340"/>
    </location>
</feature>
<feature type="domain" description="G" evidence="4">
    <location>
        <begin position="115"/>
        <end position="239"/>
    </location>
</feature>
<evidence type="ECO:0000259" key="4">
    <source>
        <dbReference type="Pfam" id="PF01926"/>
    </source>
</evidence>
<protein>
    <recommendedName>
        <fullName evidence="8">GTPase Der</fullName>
    </recommendedName>
</protein>
<reference evidence="6" key="1">
    <citation type="submission" date="2020-10" db="EMBL/GenBank/DDBJ databases">
        <title>Unveiling of a novel bifunctional photoreceptor, Dualchrome1, isolated from a cosmopolitan green alga.</title>
        <authorList>
            <person name="Suzuki S."/>
            <person name="Kawachi M."/>
        </authorList>
    </citation>
    <scope>NUCLEOTIDE SEQUENCE</scope>
    <source>
        <strain evidence="6">NIES 2893</strain>
    </source>
</reference>
<dbReference type="GO" id="GO:0005525">
    <property type="term" value="F:GTP binding"/>
    <property type="evidence" value="ECO:0007669"/>
    <property type="project" value="UniProtKB-KW"/>
</dbReference>
<keyword evidence="1" id="KW-0547">Nucleotide-binding</keyword>
<dbReference type="PRINTS" id="PR00326">
    <property type="entry name" value="GTP1OBG"/>
</dbReference>